<dbReference type="SFLD" id="SFLDS00003">
    <property type="entry name" value="Haloacid_Dehalogenase"/>
    <property type="match status" value="1"/>
</dbReference>
<gene>
    <name evidence="4" type="ORF">BLM47_10705</name>
</gene>
<dbReference type="GO" id="GO:0046872">
    <property type="term" value="F:metal ion binding"/>
    <property type="evidence" value="ECO:0007669"/>
    <property type="project" value="UniProtKB-KW"/>
</dbReference>
<evidence type="ECO:0000256" key="1">
    <source>
        <dbReference type="ARBA" id="ARBA00022723"/>
    </source>
</evidence>
<evidence type="ECO:0000256" key="3">
    <source>
        <dbReference type="ARBA" id="ARBA00022842"/>
    </source>
</evidence>
<keyword evidence="3" id="KW-0460">Magnesium</keyword>
<dbReference type="InterPro" id="IPR036412">
    <property type="entry name" value="HAD-like_sf"/>
</dbReference>
<dbReference type="EMBL" id="MOXJ01000027">
    <property type="protein sequence ID" value="PDO09809.1"/>
    <property type="molecule type" value="Genomic_DNA"/>
</dbReference>
<comment type="caution">
    <text evidence="4">The sequence shown here is derived from an EMBL/GenBank/DDBJ whole genome shotgun (WGS) entry which is preliminary data.</text>
</comment>
<dbReference type="InterPro" id="IPR023214">
    <property type="entry name" value="HAD_sf"/>
</dbReference>
<evidence type="ECO:0008006" key="6">
    <source>
        <dbReference type="Google" id="ProtNLM"/>
    </source>
</evidence>
<dbReference type="Gene3D" id="3.40.50.1000">
    <property type="entry name" value="HAD superfamily/HAD-like"/>
    <property type="match status" value="1"/>
</dbReference>
<dbReference type="GO" id="GO:0016791">
    <property type="term" value="F:phosphatase activity"/>
    <property type="evidence" value="ECO:0007669"/>
    <property type="project" value="TreeGrafter"/>
</dbReference>
<protein>
    <recommendedName>
        <fullName evidence="6">Haloacid dehalogenase</fullName>
    </recommendedName>
</protein>
<dbReference type="Pfam" id="PF00702">
    <property type="entry name" value="Hydrolase"/>
    <property type="match status" value="1"/>
</dbReference>
<dbReference type="SUPFAM" id="SSF56784">
    <property type="entry name" value="HAD-like"/>
    <property type="match status" value="1"/>
</dbReference>
<dbReference type="InterPro" id="IPR051400">
    <property type="entry name" value="HAD-like_hydrolase"/>
</dbReference>
<accession>A0A2A6DZ43</accession>
<keyword evidence="1" id="KW-0479">Metal-binding</keyword>
<proteinExistence type="predicted"/>
<reference evidence="4 5" key="1">
    <citation type="submission" date="2016-12" db="EMBL/GenBank/DDBJ databases">
        <title>Candidatus Reconcilibacillus cellulovorans genome.</title>
        <authorList>
            <person name="Kolinko S."/>
            <person name="Wu Y.-W."/>
            <person name="Tachea F."/>
            <person name="Denzel E."/>
            <person name="Hiras J."/>
            <person name="Baecker N."/>
            <person name="Chan L.J."/>
            <person name="Eichorst S.A."/>
            <person name="Frey D."/>
            <person name="Adams P.D."/>
            <person name="Pray T."/>
            <person name="Tanjore D."/>
            <person name="Petzold C.J."/>
            <person name="Gladden J.M."/>
            <person name="Simmons B.A."/>
            <person name="Singer S.W."/>
        </authorList>
    </citation>
    <scope>NUCLEOTIDE SEQUENCE [LARGE SCALE GENOMIC DNA]</scope>
    <source>
        <strain evidence="4">JTherm</strain>
    </source>
</reference>
<evidence type="ECO:0000313" key="5">
    <source>
        <dbReference type="Proteomes" id="UP000243688"/>
    </source>
</evidence>
<dbReference type="AlphaFoldDB" id="A0A2A6DZ43"/>
<organism evidence="4 5">
    <name type="scientific">Candidatus Reconcilbacillus cellulovorans</name>
    <dbReference type="NCBI Taxonomy" id="1906605"/>
    <lineage>
        <taxon>Bacteria</taxon>
        <taxon>Bacillati</taxon>
        <taxon>Bacillota</taxon>
        <taxon>Bacilli</taxon>
        <taxon>Bacillales</taxon>
        <taxon>Paenibacillaceae</taxon>
        <taxon>Candidatus Reconcilbacillus</taxon>
    </lineage>
</organism>
<dbReference type="Proteomes" id="UP000243688">
    <property type="component" value="Unassembled WGS sequence"/>
</dbReference>
<dbReference type="SFLD" id="SFLDG01129">
    <property type="entry name" value="C1.5:_HAD__Beta-PGM__Phosphata"/>
    <property type="match status" value="1"/>
</dbReference>
<name>A0A2A6DZ43_9BACL</name>
<dbReference type="Gene3D" id="1.10.150.520">
    <property type="match status" value="1"/>
</dbReference>
<evidence type="ECO:0000313" key="4">
    <source>
        <dbReference type="EMBL" id="PDO09809.1"/>
    </source>
</evidence>
<dbReference type="PANTHER" id="PTHR46470">
    <property type="entry name" value="N-ACYLNEURAMINATE-9-PHOSPHATASE"/>
    <property type="match status" value="1"/>
</dbReference>
<sequence>MGDGLDALAGLPVVVFDLDDTLYDEMSYVRGGFRAVAGYWAGVTGGDAGRMYARLLRILEEEGRGRVLDKFLEEMGRYSRKNVRLSVGLYRNHTPDIRLYPDAAAALDRLPARAIYVVTDGHKYVQWTKIRALGLDRHPRVRRCFLTNRYGIRRQKPDPYCFLRICQQERTVPEQVVHVGDNPHKDFVGLKPLGFRTVRLLRGAYAGIRVAEAYDADVSIRTLDELDGVLADWFGGRSPAGVRRVGKGVNPD</sequence>
<evidence type="ECO:0000256" key="2">
    <source>
        <dbReference type="ARBA" id="ARBA00022801"/>
    </source>
</evidence>
<dbReference type="PANTHER" id="PTHR46470:SF2">
    <property type="entry name" value="GLYCERALDEHYDE 3-PHOSPHATE PHOSPHATASE"/>
    <property type="match status" value="1"/>
</dbReference>
<keyword evidence="2" id="KW-0378">Hydrolase</keyword>